<dbReference type="AlphaFoldDB" id="A0A7C3WS65"/>
<dbReference type="EMBL" id="DTHB01000049">
    <property type="protein sequence ID" value="HGB15135.1"/>
    <property type="molecule type" value="Genomic_DNA"/>
</dbReference>
<gene>
    <name evidence="2" type="ORF">ENV62_07870</name>
</gene>
<protein>
    <submittedName>
        <fullName evidence="2">Uncharacterized protein</fullName>
    </submittedName>
</protein>
<accession>A0A7C3WS65</accession>
<proteinExistence type="predicted"/>
<comment type="caution">
    <text evidence="2">The sequence shown here is derived from an EMBL/GenBank/DDBJ whole genome shotgun (WGS) entry which is preliminary data.</text>
</comment>
<sequence>MVFWSLGNLNELRQFEDFRRSKQPVEEAYLKLRIDLRDAEAAMRADPENVAWQNRVKELKKQLQELEQKEPWLVSEVPVELALWGATGGLL</sequence>
<evidence type="ECO:0000313" key="2">
    <source>
        <dbReference type="EMBL" id="HGB15135.1"/>
    </source>
</evidence>
<reference evidence="2" key="1">
    <citation type="journal article" date="2020" name="mSystems">
        <title>Genome- and Community-Level Interaction Insights into Carbon Utilization and Element Cycling Functions of Hydrothermarchaeota in Hydrothermal Sediment.</title>
        <authorList>
            <person name="Zhou Z."/>
            <person name="Liu Y."/>
            <person name="Xu W."/>
            <person name="Pan J."/>
            <person name="Luo Z.H."/>
            <person name="Li M."/>
        </authorList>
    </citation>
    <scope>NUCLEOTIDE SEQUENCE [LARGE SCALE GENOMIC DNA]</scope>
    <source>
        <strain evidence="2">SpSt-776</strain>
    </source>
</reference>
<evidence type="ECO:0000256" key="1">
    <source>
        <dbReference type="SAM" id="Coils"/>
    </source>
</evidence>
<name>A0A7C3WS65_9BACT</name>
<organism evidence="2">
    <name type="scientific">Desulfobacca acetoxidans</name>
    <dbReference type="NCBI Taxonomy" id="60893"/>
    <lineage>
        <taxon>Bacteria</taxon>
        <taxon>Pseudomonadati</taxon>
        <taxon>Thermodesulfobacteriota</taxon>
        <taxon>Desulfobaccia</taxon>
        <taxon>Desulfobaccales</taxon>
        <taxon>Desulfobaccaceae</taxon>
        <taxon>Desulfobacca</taxon>
    </lineage>
</organism>
<feature type="coiled-coil region" evidence="1">
    <location>
        <begin position="49"/>
        <end position="76"/>
    </location>
</feature>
<keyword evidence="1" id="KW-0175">Coiled coil</keyword>